<dbReference type="PANTHER" id="PTHR47999:SF110">
    <property type="entry name" value="OS01G0305900 PROTEIN"/>
    <property type="match status" value="1"/>
</dbReference>
<organism evidence="10 11">
    <name type="scientific">Sorghum bicolor</name>
    <name type="common">Sorghum</name>
    <name type="synonym">Sorghum vulgare</name>
    <dbReference type="NCBI Taxonomy" id="4558"/>
    <lineage>
        <taxon>Eukaryota</taxon>
        <taxon>Viridiplantae</taxon>
        <taxon>Streptophyta</taxon>
        <taxon>Embryophyta</taxon>
        <taxon>Tracheophyta</taxon>
        <taxon>Spermatophyta</taxon>
        <taxon>Magnoliopsida</taxon>
        <taxon>Liliopsida</taxon>
        <taxon>Poales</taxon>
        <taxon>Poaceae</taxon>
        <taxon>PACMAD clade</taxon>
        <taxon>Panicoideae</taxon>
        <taxon>Andropogonodae</taxon>
        <taxon>Andropogoneae</taxon>
        <taxon>Sorghinae</taxon>
        <taxon>Sorghum</taxon>
    </lineage>
</organism>
<dbReference type="Proteomes" id="UP000807115">
    <property type="component" value="Chromosome 3"/>
</dbReference>
<evidence type="ECO:0000256" key="4">
    <source>
        <dbReference type="ARBA" id="ARBA00023125"/>
    </source>
</evidence>
<feature type="compositionally biased region" description="Acidic residues" evidence="7">
    <location>
        <begin position="299"/>
        <end position="308"/>
    </location>
</feature>
<feature type="region of interest" description="Disordered" evidence="7">
    <location>
        <begin position="199"/>
        <end position="310"/>
    </location>
</feature>
<evidence type="ECO:0000256" key="3">
    <source>
        <dbReference type="ARBA" id="ARBA00023015"/>
    </source>
</evidence>
<proteinExistence type="predicted"/>
<evidence type="ECO:0000256" key="7">
    <source>
        <dbReference type="SAM" id="MobiDB-lite"/>
    </source>
</evidence>
<dbReference type="GO" id="GO:0045893">
    <property type="term" value="P:positive regulation of DNA-templated transcription"/>
    <property type="evidence" value="ECO:0007669"/>
    <property type="project" value="UniProtKB-ARBA"/>
</dbReference>
<dbReference type="FunFam" id="1.10.10.60:FF:000231">
    <property type="entry name" value="Myb transcription factor"/>
    <property type="match status" value="1"/>
</dbReference>
<dbReference type="InterPro" id="IPR001005">
    <property type="entry name" value="SANT/Myb"/>
</dbReference>
<dbReference type="CDD" id="cd00167">
    <property type="entry name" value="SANT"/>
    <property type="match status" value="1"/>
</dbReference>
<dbReference type="PROSITE" id="PS50090">
    <property type="entry name" value="MYB_LIKE"/>
    <property type="match status" value="2"/>
</dbReference>
<dbReference type="EMBL" id="CM027682">
    <property type="protein sequence ID" value="KAG0537490.1"/>
    <property type="molecule type" value="Genomic_DNA"/>
</dbReference>
<feature type="domain" description="HTH myb-type" evidence="9">
    <location>
        <begin position="131"/>
        <end position="185"/>
    </location>
</feature>
<feature type="compositionally biased region" description="Basic and acidic residues" evidence="7">
    <location>
        <begin position="229"/>
        <end position="243"/>
    </location>
</feature>
<evidence type="ECO:0000259" key="9">
    <source>
        <dbReference type="PROSITE" id="PS51294"/>
    </source>
</evidence>
<feature type="region of interest" description="Disordered" evidence="7">
    <location>
        <begin position="323"/>
        <end position="361"/>
    </location>
</feature>
<feature type="compositionally biased region" description="Low complexity" evidence="7">
    <location>
        <begin position="277"/>
        <end position="292"/>
    </location>
</feature>
<keyword evidence="5" id="KW-0804">Transcription</keyword>
<dbReference type="AlphaFoldDB" id="A0A921UNF0"/>
<dbReference type="InterPro" id="IPR015495">
    <property type="entry name" value="Myb_TF_plants"/>
</dbReference>
<sequence length="430" mass="46530">MCVRISRTPSKGLPFSASPLHSAGEARKREEAAFLAVAVVISFSSCVSSSSSLSCPLLSQTEKPLLVRRMGRAPCCEKVGLKKGRWTKEEDEILARYIKEHGEGSWRSLPKNAGLLRCGKSCRLRWINYLRADLKRGNITEEEEEMIIKLHATLGNRWSLIAGHLPGRTDNEIKNYWNSHLSRRATDFHDGVVVNIDLSKLPGGGKRRGGRASRGIVAAAAKEKKAKGKAKEKDDKGKNKVAAEAEQQQQLKDDKEEEEDDDANVSTTPRPPQSDCAAAAAQSEEQAQASASGLTSDNGPEEEEEEDTLALSEELVSALLASPGSPKLEVGPDGSCMDSDSGPSGDSCGGPGGGPYGDVAQDLDLDDNAIMDWDLMGLDISAADDMWDPLMWDYDDQTLGVPEPEGGGVGHHQQPQQDEVMSDLFFLDNL</sequence>
<dbReference type="SMART" id="SM00717">
    <property type="entry name" value="SANT"/>
    <property type="match status" value="2"/>
</dbReference>
<feature type="domain" description="HTH myb-type" evidence="9">
    <location>
        <begin position="78"/>
        <end position="130"/>
    </location>
</feature>
<dbReference type="InterPro" id="IPR009057">
    <property type="entry name" value="Homeodomain-like_sf"/>
</dbReference>
<evidence type="ECO:0000259" key="8">
    <source>
        <dbReference type="PROSITE" id="PS50090"/>
    </source>
</evidence>
<evidence type="ECO:0000256" key="5">
    <source>
        <dbReference type="ARBA" id="ARBA00023163"/>
    </source>
</evidence>
<reference evidence="10" key="2">
    <citation type="submission" date="2020-10" db="EMBL/GenBank/DDBJ databases">
        <authorList>
            <person name="Cooper E.A."/>
            <person name="Brenton Z.W."/>
            <person name="Flinn B.S."/>
            <person name="Jenkins J."/>
            <person name="Shu S."/>
            <person name="Flowers D."/>
            <person name="Luo F."/>
            <person name="Wang Y."/>
            <person name="Xia P."/>
            <person name="Barry K."/>
            <person name="Daum C."/>
            <person name="Lipzen A."/>
            <person name="Yoshinaga Y."/>
            <person name="Schmutz J."/>
            <person name="Saski C."/>
            <person name="Vermerris W."/>
            <person name="Kresovich S."/>
        </authorList>
    </citation>
    <scope>NUCLEOTIDE SEQUENCE</scope>
</reference>
<evidence type="ECO:0000313" key="10">
    <source>
        <dbReference type="EMBL" id="KAG0537490.1"/>
    </source>
</evidence>
<feature type="domain" description="Myb-like" evidence="8">
    <location>
        <begin position="78"/>
        <end position="130"/>
    </location>
</feature>
<dbReference type="PROSITE" id="PS51294">
    <property type="entry name" value="HTH_MYB"/>
    <property type="match status" value="2"/>
</dbReference>
<dbReference type="Gene3D" id="1.10.10.60">
    <property type="entry name" value="Homeodomain-like"/>
    <property type="match status" value="2"/>
</dbReference>
<dbReference type="SUPFAM" id="SSF46689">
    <property type="entry name" value="Homeodomain-like"/>
    <property type="match status" value="1"/>
</dbReference>
<name>A0A921UNF0_SORBI</name>
<feature type="compositionally biased region" description="Low complexity" evidence="7">
    <location>
        <begin position="331"/>
        <end position="346"/>
    </location>
</feature>
<keyword evidence="2" id="KW-0677">Repeat</keyword>
<reference evidence="10" key="1">
    <citation type="journal article" date="2019" name="BMC Genomics">
        <title>A new reference genome for Sorghum bicolor reveals high levels of sequence similarity between sweet and grain genotypes: implications for the genetics of sugar metabolism.</title>
        <authorList>
            <person name="Cooper E.A."/>
            <person name="Brenton Z.W."/>
            <person name="Flinn B.S."/>
            <person name="Jenkins J."/>
            <person name="Shu S."/>
            <person name="Flowers D."/>
            <person name="Luo F."/>
            <person name="Wang Y."/>
            <person name="Xia P."/>
            <person name="Barry K."/>
            <person name="Daum C."/>
            <person name="Lipzen A."/>
            <person name="Yoshinaga Y."/>
            <person name="Schmutz J."/>
            <person name="Saski C."/>
            <person name="Vermerris W."/>
            <person name="Kresovich S."/>
        </authorList>
    </citation>
    <scope>NUCLEOTIDE SEQUENCE</scope>
</reference>
<dbReference type="GO" id="GO:0006950">
    <property type="term" value="P:response to stress"/>
    <property type="evidence" value="ECO:0007669"/>
    <property type="project" value="UniProtKB-ARBA"/>
</dbReference>
<keyword evidence="6" id="KW-0539">Nucleus</keyword>
<protein>
    <submittedName>
        <fullName evidence="10">Uncharacterized protein</fullName>
    </submittedName>
</protein>
<dbReference type="FunFam" id="1.10.10.60:FF:000121">
    <property type="entry name" value="Myb transcription factor"/>
    <property type="match status" value="1"/>
</dbReference>
<gene>
    <name evidence="10" type="ORF">BDA96_03G152900</name>
</gene>
<keyword evidence="4" id="KW-0238">DNA-binding</keyword>
<dbReference type="InterPro" id="IPR017930">
    <property type="entry name" value="Myb_dom"/>
</dbReference>
<accession>A0A921UNF0</accession>
<feature type="region of interest" description="Disordered" evidence="7">
    <location>
        <begin position="403"/>
        <end position="430"/>
    </location>
</feature>
<evidence type="ECO:0000313" key="11">
    <source>
        <dbReference type="Proteomes" id="UP000807115"/>
    </source>
</evidence>
<dbReference type="Pfam" id="PF00249">
    <property type="entry name" value="Myb_DNA-binding"/>
    <property type="match status" value="2"/>
</dbReference>
<evidence type="ECO:0000256" key="2">
    <source>
        <dbReference type="ARBA" id="ARBA00022737"/>
    </source>
</evidence>
<comment type="caution">
    <text evidence="10">The sequence shown here is derived from an EMBL/GenBank/DDBJ whole genome shotgun (WGS) entry which is preliminary data.</text>
</comment>
<dbReference type="GO" id="GO:0046148">
    <property type="term" value="P:pigment biosynthetic process"/>
    <property type="evidence" value="ECO:0007669"/>
    <property type="project" value="UniProtKB-ARBA"/>
</dbReference>
<feature type="compositionally biased region" description="Gly residues" evidence="7">
    <location>
        <begin position="347"/>
        <end position="356"/>
    </location>
</feature>
<keyword evidence="3" id="KW-0805">Transcription regulation</keyword>
<evidence type="ECO:0000256" key="6">
    <source>
        <dbReference type="ARBA" id="ARBA00023242"/>
    </source>
</evidence>
<dbReference type="GO" id="GO:0005634">
    <property type="term" value="C:nucleus"/>
    <property type="evidence" value="ECO:0007669"/>
    <property type="project" value="UniProtKB-SubCell"/>
</dbReference>
<dbReference type="PANTHER" id="PTHR47999">
    <property type="entry name" value="TRANSCRIPTION FACTOR MYB8-RELATED-RELATED"/>
    <property type="match status" value="1"/>
</dbReference>
<comment type="subcellular location">
    <subcellularLocation>
        <location evidence="1">Nucleus</location>
    </subcellularLocation>
</comment>
<feature type="domain" description="Myb-like" evidence="8">
    <location>
        <begin position="131"/>
        <end position="181"/>
    </location>
</feature>
<evidence type="ECO:0000256" key="1">
    <source>
        <dbReference type="ARBA" id="ARBA00004123"/>
    </source>
</evidence>
<dbReference type="GO" id="GO:0043565">
    <property type="term" value="F:sequence-specific DNA binding"/>
    <property type="evidence" value="ECO:0007669"/>
    <property type="project" value="UniProtKB-ARBA"/>
</dbReference>